<keyword evidence="7" id="KW-1185">Reference proteome</keyword>
<dbReference type="InterPro" id="IPR019734">
    <property type="entry name" value="TPR_rpt"/>
</dbReference>
<dbReference type="Gene3D" id="1.10.510.10">
    <property type="entry name" value="Transferase(Phosphotransferase) domain 1"/>
    <property type="match status" value="1"/>
</dbReference>
<dbReference type="PANTHER" id="PTHR43289">
    <property type="entry name" value="MITOGEN-ACTIVATED PROTEIN KINASE KINASE KINASE 20-RELATED"/>
    <property type="match status" value="1"/>
</dbReference>
<proteinExistence type="predicted"/>
<evidence type="ECO:0000256" key="4">
    <source>
        <dbReference type="ARBA" id="ARBA00022840"/>
    </source>
</evidence>
<name>A0A0K0XXR3_9GAMM</name>
<sequence length="904" mass="100115">MSKTRWSRIEALFHGALEQPAEQREAWLQAQAGTDPALLEEVARLLACSGDETRTIDQVVSRAAADFSHPGLGEDRRLGPYRIVRRIGQGGMGEVYLAERDDQEYSQRVAIKVIRGFAGEGAMERFRRERQILAELQHPNIARLLDGGTIEDGQPYLVMDFIDGQALRAWLRERSPGLEARVRMMMALCDAIHHAHQHLIIHRDIKPGNVLVTEQGEPVLVDFGIARALDDVEPDADEVGYTPGFASPEQLAGQAVTTASDIYSLGRLFEVLAREGQAPEARLPRDLCAILEMATREDPGSRYLSAAGLRADLLRFLERRPVLARPATPVYQASRFLRRHRAMAVLATAAGLLMAVVSWGWLDDNRRARDAESRALIEARHGEQVLDFLLDAIAAAEPGQSRGRDVSVREIVDRSYARVTRGSDLAPELRARMALALGEVYVRLEDHERAVELLELAGLSEVPATRLRARSLLGYQLIISEEIDAAGPVLAGVDEMIEAYPDLPSSVINEGRNHHALWLLEVGQAESAATVFAELVDVHRRSGDEVAAGRMLHNLALAENAKGDWESAASHFRASLVAKQRTGMADTPSYAVTLSLLAQAQVRLGDYEAARQSMQASMDLRVRIFGADHPGLHHDYNEQGSMFHDRGRFDEAIGAYRRAIELQAISGGPEIESASYLNNLASAHEDRGELAQAEPLFRQSLALREQALGPEHVSVARARHNLARLLIRTGRFDEAEALIDQAVAGWTSQRGEGHPATLYSQSLYGFLAWARGDYQGAAERLDAVHEALSAHLQPTNWWMLTIRGQRIRNWIELGELARARAELEALLGDYGRALGEDHPLAAAWALEGVRIDRLQGEHASADERLIELAPLVEEHLAPGSYAARQLQCLRRGDVLRECWFQRDS</sequence>
<keyword evidence="4" id="KW-0067">ATP-binding</keyword>
<dbReference type="PROSITE" id="PS50011">
    <property type="entry name" value="PROTEIN_KINASE_DOM"/>
    <property type="match status" value="1"/>
</dbReference>
<dbReference type="InterPro" id="IPR008271">
    <property type="entry name" value="Ser/Thr_kinase_AS"/>
</dbReference>
<dbReference type="SMART" id="SM00028">
    <property type="entry name" value="TPR"/>
    <property type="match status" value="5"/>
</dbReference>
<keyword evidence="3" id="KW-0418">Kinase</keyword>
<dbReference type="OrthoDB" id="9801841at2"/>
<dbReference type="GO" id="GO:0004674">
    <property type="term" value="F:protein serine/threonine kinase activity"/>
    <property type="evidence" value="ECO:0007669"/>
    <property type="project" value="TreeGrafter"/>
</dbReference>
<dbReference type="SUPFAM" id="SSF56112">
    <property type="entry name" value="Protein kinase-like (PK-like)"/>
    <property type="match status" value="1"/>
</dbReference>
<dbReference type="Gene3D" id="1.25.40.10">
    <property type="entry name" value="Tetratricopeptide repeat domain"/>
    <property type="match status" value="2"/>
</dbReference>
<reference evidence="6 7" key="1">
    <citation type="submission" date="2015-07" db="EMBL/GenBank/DDBJ databases">
        <authorList>
            <person name="Noorani M."/>
        </authorList>
    </citation>
    <scope>NUCLEOTIDE SEQUENCE [LARGE SCALE GENOMIC DNA]</scope>
    <source>
        <strain evidence="6 7">KCTC 42284</strain>
    </source>
</reference>
<dbReference type="GO" id="GO:0005524">
    <property type="term" value="F:ATP binding"/>
    <property type="evidence" value="ECO:0007669"/>
    <property type="project" value="UniProtKB-UniRule"/>
</dbReference>
<evidence type="ECO:0000256" key="1">
    <source>
        <dbReference type="ARBA" id="ARBA00022679"/>
    </source>
</evidence>
<dbReference type="Pfam" id="PF00069">
    <property type="entry name" value="Pkinase"/>
    <property type="match status" value="1"/>
</dbReference>
<dbReference type="PROSITE" id="PS50005">
    <property type="entry name" value="TPR"/>
    <property type="match status" value="1"/>
</dbReference>
<evidence type="ECO:0000256" key="3">
    <source>
        <dbReference type="ARBA" id="ARBA00022777"/>
    </source>
</evidence>
<dbReference type="InterPro" id="IPR011990">
    <property type="entry name" value="TPR-like_helical_dom_sf"/>
</dbReference>
<feature type="domain" description="Protein kinase" evidence="5">
    <location>
        <begin position="81"/>
        <end position="337"/>
    </location>
</feature>
<dbReference type="SUPFAM" id="SSF48452">
    <property type="entry name" value="TPR-like"/>
    <property type="match status" value="2"/>
</dbReference>
<gene>
    <name evidence="6" type="ORF">WM2015_2124</name>
</gene>
<dbReference type="PANTHER" id="PTHR43289:SF34">
    <property type="entry name" value="SERINE_THREONINE-PROTEIN KINASE YBDM-RELATED"/>
    <property type="match status" value="1"/>
</dbReference>
<dbReference type="RefSeq" id="WP_049726045.1">
    <property type="nucleotide sequence ID" value="NZ_CP012154.1"/>
</dbReference>
<evidence type="ECO:0000259" key="5">
    <source>
        <dbReference type="PROSITE" id="PS50011"/>
    </source>
</evidence>
<dbReference type="InterPro" id="IPR017441">
    <property type="entry name" value="Protein_kinase_ATP_BS"/>
</dbReference>
<dbReference type="PROSITE" id="PS00107">
    <property type="entry name" value="PROTEIN_KINASE_ATP"/>
    <property type="match status" value="1"/>
</dbReference>
<evidence type="ECO:0000256" key="2">
    <source>
        <dbReference type="ARBA" id="ARBA00022741"/>
    </source>
</evidence>
<protein>
    <recommendedName>
        <fullName evidence="5">Protein kinase domain-containing protein</fullName>
    </recommendedName>
</protein>
<organism evidence="6 7">
    <name type="scientific">Wenzhouxiangella marina</name>
    <dbReference type="NCBI Taxonomy" id="1579979"/>
    <lineage>
        <taxon>Bacteria</taxon>
        <taxon>Pseudomonadati</taxon>
        <taxon>Pseudomonadota</taxon>
        <taxon>Gammaproteobacteria</taxon>
        <taxon>Chromatiales</taxon>
        <taxon>Wenzhouxiangellaceae</taxon>
        <taxon>Wenzhouxiangella</taxon>
    </lineage>
</organism>
<dbReference type="CDD" id="cd14014">
    <property type="entry name" value="STKc_PknB_like"/>
    <property type="match status" value="1"/>
</dbReference>
<dbReference type="SMART" id="SM00220">
    <property type="entry name" value="S_TKc"/>
    <property type="match status" value="1"/>
</dbReference>
<evidence type="ECO:0000313" key="7">
    <source>
        <dbReference type="Proteomes" id="UP000066624"/>
    </source>
</evidence>
<dbReference type="InterPro" id="IPR011009">
    <property type="entry name" value="Kinase-like_dom_sf"/>
</dbReference>
<accession>A0A0K0XXR3</accession>
<dbReference type="Gene3D" id="3.30.200.20">
    <property type="entry name" value="Phosphorylase Kinase, domain 1"/>
    <property type="match status" value="1"/>
</dbReference>
<dbReference type="PATRIC" id="fig|1579979.3.peg.2170"/>
<dbReference type="InterPro" id="IPR000719">
    <property type="entry name" value="Prot_kinase_dom"/>
</dbReference>
<dbReference type="EMBL" id="CP012154">
    <property type="protein sequence ID" value="AKS42489.1"/>
    <property type="molecule type" value="Genomic_DNA"/>
</dbReference>
<dbReference type="Pfam" id="PF13424">
    <property type="entry name" value="TPR_12"/>
    <property type="match status" value="2"/>
</dbReference>
<dbReference type="PROSITE" id="PS00108">
    <property type="entry name" value="PROTEIN_KINASE_ST"/>
    <property type="match status" value="1"/>
</dbReference>
<dbReference type="AlphaFoldDB" id="A0A0K0XXR3"/>
<dbReference type="KEGG" id="wma:WM2015_2124"/>
<keyword evidence="2" id="KW-0547">Nucleotide-binding</keyword>
<dbReference type="STRING" id="1579979.WM2015_2124"/>
<evidence type="ECO:0000313" key="6">
    <source>
        <dbReference type="EMBL" id="AKS42489.1"/>
    </source>
</evidence>
<dbReference type="Proteomes" id="UP000066624">
    <property type="component" value="Chromosome"/>
</dbReference>
<keyword evidence="1" id="KW-0808">Transferase</keyword>